<evidence type="ECO:0000259" key="2">
    <source>
        <dbReference type="PROSITE" id="PS50011"/>
    </source>
</evidence>
<dbReference type="GO" id="GO:0005576">
    <property type="term" value="C:extracellular region"/>
    <property type="evidence" value="ECO:0007669"/>
    <property type="project" value="TreeGrafter"/>
</dbReference>
<dbReference type="GO" id="GO:0005524">
    <property type="term" value="F:ATP binding"/>
    <property type="evidence" value="ECO:0007669"/>
    <property type="project" value="InterPro"/>
</dbReference>
<evidence type="ECO:0000313" key="3">
    <source>
        <dbReference type="EMBL" id="CAL4125483.1"/>
    </source>
</evidence>
<proteinExistence type="predicted"/>
<dbReference type="GO" id="GO:0001501">
    <property type="term" value="P:skeletal system development"/>
    <property type="evidence" value="ECO:0007669"/>
    <property type="project" value="TreeGrafter"/>
</dbReference>
<dbReference type="Proteomes" id="UP001497623">
    <property type="component" value="Unassembled WGS sequence"/>
</dbReference>
<dbReference type="SUPFAM" id="SSF56112">
    <property type="entry name" value="Protein kinase-like (PK-like)"/>
    <property type="match status" value="1"/>
</dbReference>
<dbReference type="PANTHER" id="PTHR46448:SF4">
    <property type="entry name" value="EXTRACELLULAR TYROSINE-PROTEIN KINASE PKDCC-LIKE"/>
    <property type="match status" value="1"/>
</dbReference>
<organism evidence="3 4">
    <name type="scientific">Meganyctiphanes norvegica</name>
    <name type="common">Northern krill</name>
    <name type="synonym">Thysanopoda norvegica</name>
    <dbReference type="NCBI Taxonomy" id="48144"/>
    <lineage>
        <taxon>Eukaryota</taxon>
        <taxon>Metazoa</taxon>
        <taxon>Ecdysozoa</taxon>
        <taxon>Arthropoda</taxon>
        <taxon>Crustacea</taxon>
        <taxon>Multicrustacea</taxon>
        <taxon>Malacostraca</taxon>
        <taxon>Eumalacostraca</taxon>
        <taxon>Eucarida</taxon>
        <taxon>Euphausiacea</taxon>
        <taxon>Euphausiidae</taxon>
        <taxon>Meganyctiphanes</taxon>
    </lineage>
</organism>
<dbReference type="PANTHER" id="PTHR46448">
    <property type="entry name" value="PROTEIN KINASE DOMAIN-CONTAINING PROTEIN"/>
    <property type="match status" value="1"/>
</dbReference>
<dbReference type="EMBL" id="CAXKWB010023672">
    <property type="protein sequence ID" value="CAL4125483.1"/>
    <property type="molecule type" value="Genomic_DNA"/>
</dbReference>
<protein>
    <recommendedName>
        <fullName evidence="2">Protein kinase domain-containing protein</fullName>
    </recommendedName>
</protein>
<feature type="transmembrane region" description="Helical" evidence="1">
    <location>
        <begin position="7"/>
        <end position="31"/>
    </location>
</feature>
<dbReference type="InterPro" id="IPR000719">
    <property type="entry name" value="Prot_kinase_dom"/>
</dbReference>
<keyword evidence="1" id="KW-0472">Membrane</keyword>
<feature type="non-terminal residue" evidence="3">
    <location>
        <position position="265"/>
    </location>
</feature>
<feature type="domain" description="Protein kinase" evidence="2">
    <location>
        <begin position="72"/>
        <end position="265"/>
    </location>
</feature>
<keyword evidence="1" id="KW-0812">Transmembrane</keyword>
<keyword evidence="4" id="KW-1185">Reference proteome</keyword>
<reference evidence="3 4" key="1">
    <citation type="submission" date="2024-05" db="EMBL/GenBank/DDBJ databases">
        <authorList>
            <person name="Wallberg A."/>
        </authorList>
    </citation>
    <scope>NUCLEOTIDE SEQUENCE [LARGE SCALE GENOMIC DNA]</scope>
</reference>
<dbReference type="InterPro" id="IPR022049">
    <property type="entry name" value="FAM69_kinase_dom"/>
</dbReference>
<comment type="caution">
    <text evidence="3">The sequence shown here is derived from an EMBL/GenBank/DDBJ whole genome shotgun (WGS) entry which is preliminary data.</text>
</comment>
<dbReference type="InterPro" id="IPR011009">
    <property type="entry name" value="Kinase-like_dom_sf"/>
</dbReference>
<dbReference type="Pfam" id="PF12260">
    <property type="entry name" value="PIP49_C"/>
    <property type="match status" value="1"/>
</dbReference>
<dbReference type="PROSITE" id="PS50011">
    <property type="entry name" value="PROTEIN_KINASE_DOM"/>
    <property type="match status" value="1"/>
</dbReference>
<sequence length="265" mass="29655">MQRGPGFRFYVTLYLSLCLIINVLLVIYFLWEQSWWNGAKAKDINISNGVDNPTEWNGDDGKILTCSDINRISNLTFLRSGWTKAVYKGKIGNLWVAIKTVNTNGHDMKECQNKDKSFCYARTANKIIKEELLLNELKHSNIIKVYGSCMPVSIYSPGPPASGVVTMVTELGQPLDMLQILQMTFEQRLLIASGLIDILQHLSHCSIGPLLMKDFRRDQFVLVNGVLKLTDVDDISIGETRCQQSSDCGITNSEGVIVITVNCES</sequence>
<accession>A0AAV2RM50</accession>
<keyword evidence="1" id="KW-1133">Transmembrane helix</keyword>
<dbReference type="InterPro" id="IPR042983">
    <property type="entry name" value="PKDCC"/>
</dbReference>
<name>A0AAV2RM50_MEGNR</name>
<dbReference type="AlphaFoldDB" id="A0AAV2RM50"/>
<dbReference type="GO" id="GO:0004715">
    <property type="term" value="F:non-membrane spanning protein tyrosine kinase activity"/>
    <property type="evidence" value="ECO:0007669"/>
    <property type="project" value="InterPro"/>
</dbReference>
<evidence type="ECO:0000256" key="1">
    <source>
        <dbReference type="SAM" id="Phobius"/>
    </source>
</evidence>
<dbReference type="Gene3D" id="1.10.510.10">
    <property type="entry name" value="Transferase(Phosphotransferase) domain 1"/>
    <property type="match status" value="1"/>
</dbReference>
<gene>
    <name evidence="3" type="ORF">MNOR_LOCUS25150</name>
</gene>
<evidence type="ECO:0000313" key="4">
    <source>
        <dbReference type="Proteomes" id="UP001497623"/>
    </source>
</evidence>